<keyword evidence="6" id="KW-1185">Reference proteome</keyword>
<gene>
    <name evidence="4 5" type="primary">kdsB</name>
    <name evidence="5" type="ORF">ES724_11090</name>
</gene>
<dbReference type="CDD" id="cd02517">
    <property type="entry name" value="CMP-KDO-Synthetase"/>
    <property type="match status" value="1"/>
</dbReference>
<dbReference type="NCBIfam" id="TIGR00466">
    <property type="entry name" value="kdsB"/>
    <property type="match status" value="1"/>
</dbReference>
<comment type="similarity">
    <text evidence="4">Belongs to the KdsB family.</text>
</comment>
<dbReference type="GO" id="GO:0005829">
    <property type="term" value="C:cytosol"/>
    <property type="evidence" value="ECO:0007669"/>
    <property type="project" value="TreeGrafter"/>
</dbReference>
<evidence type="ECO:0000313" key="6">
    <source>
        <dbReference type="Proteomes" id="UP000321367"/>
    </source>
</evidence>
<evidence type="ECO:0000256" key="2">
    <source>
        <dbReference type="ARBA" id="ARBA00022695"/>
    </source>
</evidence>
<accession>A0A5C6ZQS0</accession>
<name>A0A5C6ZQS0_9FLAO</name>
<comment type="function">
    <text evidence="4">Activates KDO (a required 8-carbon sugar) for incorporation into bacterial lipopolysaccharide in Gram-negative bacteria.</text>
</comment>
<organism evidence="5 6">
    <name type="scientific">Gillisia hiemivivida</name>
    <dbReference type="NCBI Taxonomy" id="291190"/>
    <lineage>
        <taxon>Bacteria</taxon>
        <taxon>Pseudomonadati</taxon>
        <taxon>Bacteroidota</taxon>
        <taxon>Flavobacteriia</taxon>
        <taxon>Flavobacteriales</taxon>
        <taxon>Flavobacteriaceae</taxon>
        <taxon>Gillisia</taxon>
    </lineage>
</organism>
<dbReference type="InterPro" id="IPR029044">
    <property type="entry name" value="Nucleotide-diphossugar_trans"/>
</dbReference>
<dbReference type="NCBIfam" id="NF003952">
    <property type="entry name" value="PRK05450.1-5"/>
    <property type="match status" value="1"/>
</dbReference>
<evidence type="ECO:0000313" key="5">
    <source>
        <dbReference type="EMBL" id="TXD93148.1"/>
    </source>
</evidence>
<dbReference type="GO" id="GO:0009103">
    <property type="term" value="P:lipopolysaccharide biosynthetic process"/>
    <property type="evidence" value="ECO:0007669"/>
    <property type="project" value="UniProtKB-UniRule"/>
</dbReference>
<keyword evidence="2 4" id="KW-0548">Nucleotidyltransferase</keyword>
<dbReference type="OrthoDB" id="9815559at2"/>
<comment type="subcellular location">
    <subcellularLocation>
        <location evidence="4">Cytoplasm</location>
    </subcellularLocation>
</comment>
<comment type="pathway">
    <text evidence="4">Nucleotide-sugar biosynthesis; CMP-3-deoxy-D-manno-octulosonate biosynthesis; CMP-3-deoxy-D-manno-octulosonate from 3-deoxy-D-manno-octulosonate and CTP: step 1/1.</text>
</comment>
<proteinExistence type="inferred from homology"/>
<comment type="catalytic activity">
    <reaction evidence="4">
        <text>3-deoxy-alpha-D-manno-oct-2-ulosonate + CTP = CMP-3-deoxy-beta-D-manno-octulosonate + diphosphate</text>
        <dbReference type="Rhea" id="RHEA:23448"/>
        <dbReference type="ChEBI" id="CHEBI:33019"/>
        <dbReference type="ChEBI" id="CHEBI:37563"/>
        <dbReference type="ChEBI" id="CHEBI:85986"/>
        <dbReference type="ChEBI" id="CHEBI:85987"/>
        <dbReference type="EC" id="2.7.7.38"/>
    </reaction>
</comment>
<dbReference type="UniPathway" id="UPA00358">
    <property type="reaction ID" value="UER00476"/>
</dbReference>
<dbReference type="SUPFAM" id="SSF53448">
    <property type="entry name" value="Nucleotide-diphospho-sugar transferases"/>
    <property type="match status" value="1"/>
</dbReference>
<dbReference type="HAMAP" id="MF_00057">
    <property type="entry name" value="KdsB"/>
    <property type="match status" value="1"/>
</dbReference>
<dbReference type="InterPro" id="IPR003329">
    <property type="entry name" value="Cytidylyl_trans"/>
</dbReference>
<dbReference type="EMBL" id="VORY01000013">
    <property type="protein sequence ID" value="TXD93148.1"/>
    <property type="molecule type" value="Genomic_DNA"/>
</dbReference>
<comment type="caution">
    <text evidence="5">The sequence shown here is derived from an EMBL/GenBank/DDBJ whole genome shotgun (WGS) entry which is preliminary data.</text>
</comment>
<protein>
    <recommendedName>
        <fullName evidence="4">3-deoxy-manno-octulosonate cytidylyltransferase</fullName>
        <ecNumber evidence="4">2.7.7.38</ecNumber>
    </recommendedName>
    <alternativeName>
        <fullName evidence="4">CMP-2-keto-3-deoxyoctulosonic acid synthase</fullName>
        <shortName evidence="4">CKS</shortName>
        <shortName evidence="4">CMP-KDO synthase</shortName>
    </alternativeName>
</protein>
<dbReference type="GO" id="GO:0008690">
    <property type="term" value="F:3-deoxy-manno-octulosonate cytidylyltransferase activity"/>
    <property type="evidence" value="ECO:0007669"/>
    <property type="project" value="UniProtKB-UniRule"/>
</dbReference>
<evidence type="ECO:0000256" key="1">
    <source>
        <dbReference type="ARBA" id="ARBA00022679"/>
    </source>
</evidence>
<keyword evidence="4" id="KW-0963">Cytoplasm</keyword>
<dbReference type="Pfam" id="PF02348">
    <property type="entry name" value="CTP_transf_3"/>
    <property type="match status" value="1"/>
</dbReference>
<keyword evidence="1 4" id="KW-0808">Transferase</keyword>
<dbReference type="PANTHER" id="PTHR42866">
    <property type="entry name" value="3-DEOXY-MANNO-OCTULOSONATE CYTIDYLYLTRANSFERASE"/>
    <property type="match status" value="1"/>
</dbReference>
<evidence type="ECO:0000256" key="3">
    <source>
        <dbReference type="ARBA" id="ARBA00022985"/>
    </source>
</evidence>
<dbReference type="EC" id="2.7.7.38" evidence="4"/>
<dbReference type="Proteomes" id="UP000321367">
    <property type="component" value="Unassembled WGS sequence"/>
</dbReference>
<dbReference type="Gene3D" id="3.90.550.10">
    <property type="entry name" value="Spore Coat Polysaccharide Biosynthesis Protein SpsA, Chain A"/>
    <property type="match status" value="1"/>
</dbReference>
<evidence type="ECO:0000256" key="4">
    <source>
        <dbReference type="HAMAP-Rule" id="MF_00057"/>
    </source>
</evidence>
<dbReference type="AlphaFoldDB" id="A0A5C6ZQS0"/>
<dbReference type="GO" id="GO:0033468">
    <property type="term" value="P:CMP-keto-3-deoxy-D-manno-octulosonic acid biosynthetic process"/>
    <property type="evidence" value="ECO:0007669"/>
    <property type="project" value="UniProtKB-UniRule"/>
</dbReference>
<keyword evidence="3 4" id="KW-0448">Lipopolysaccharide biosynthesis</keyword>
<sequence length="250" mass="28617">MENNNSLRIIAMIPARFEASRFPGKLMEDLNGKTVIRRTYEAALNTNLFDEVYVVTDSDIIHNEIVSNHGKSIKSTKEHECGSDRIAEAVMNMDVDIVVNVQGDEPLIDEESLRKLLEVFRNDPEKTIDLASLKTPMMDSDEISNPNNVKVITNKDNLALYFSRFPLPYPRETTSGVTYFKHIGIYAFRKEALMDFYSLPMLELEATEKIECIRYLEYGKSIKMVETNFKGIGIDTPEDLEKARKLFDTN</sequence>
<dbReference type="RefSeq" id="WP_146932990.1">
    <property type="nucleotide sequence ID" value="NZ_CBCSHZ010000032.1"/>
</dbReference>
<reference evidence="5 6" key="1">
    <citation type="submission" date="2019-08" db="EMBL/GenBank/DDBJ databases">
        <title>Genome sequence of Gillisia hiemivivida IC154 (type strain).</title>
        <authorList>
            <person name="Bowman J.P."/>
        </authorList>
    </citation>
    <scope>NUCLEOTIDE SEQUENCE [LARGE SCALE GENOMIC DNA]</scope>
    <source>
        <strain evidence="5 6">IC154</strain>
    </source>
</reference>
<dbReference type="InterPro" id="IPR004528">
    <property type="entry name" value="KdsB"/>
</dbReference>
<dbReference type="PANTHER" id="PTHR42866:SF2">
    <property type="entry name" value="3-DEOXY-MANNO-OCTULOSONATE CYTIDYLYLTRANSFERASE, MITOCHONDRIAL"/>
    <property type="match status" value="1"/>
</dbReference>